<sequence>MCQKCQDRIVKTQQVINEVGAENIVEMLSAVVGNESISPLERFASVMEFGSIFKEPIEVLSIAHYFGGEYLAEKDRSKKLRATLEMLSEQKYSPAVNKADETVASKDREIVRLKSSLAMLISAFKLMTGHAGFDMPDLKSDDPMAVRQMLGSMADQLDAARGRLEDMMRELTHRHDLNKQPHKTLGSDH</sequence>
<dbReference type="EMBL" id="KP763470">
    <property type="protein sequence ID" value="AJS09888.1"/>
    <property type="molecule type" value="Genomic_DNA"/>
</dbReference>
<proteinExistence type="predicted"/>
<organism evidence="1">
    <name type="scientific">Salmonella typhimurium</name>
    <dbReference type="NCBI Taxonomy" id="90371"/>
    <lineage>
        <taxon>Bacteria</taxon>
        <taxon>Pseudomonadati</taxon>
        <taxon>Pseudomonadota</taxon>
        <taxon>Gammaproteobacteria</taxon>
        <taxon>Enterobacterales</taxon>
        <taxon>Enterobacteriaceae</taxon>
        <taxon>Salmonella</taxon>
    </lineage>
</organism>
<evidence type="ECO:0000313" key="1">
    <source>
        <dbReference type="EMBL" id="AJS09888.1"/>
    </source>
</evidence>
<protein>
    <submittedName>
        <fullName evidence="1">Uncharacterized protein</fullName>
    </submittedName>
</protein>
<dbReference type="AlphaFoldDB" id="A0A0D3RKF8"/>
<dbReference type="RefSeq" id="WP_047592393.1">
    <property type="nucleotide sequence ID" value="NZ_KP763470.1"/>
</dbReference>
<accession>A0A0D3RKF8</accession>
<name>A0A0D3RKF8_SALTM</name>
<keyword evidence="1" id="KW-0614">Plasmid</keyword>
<geneLocation type="plasmid" evidence="1">
    <name>pSTM_Phi</name>
</geneLocation>
<reference evidence="1" key="1">
    <citation type="journal article" date="2015" name="FEMS Microbiol. Lett.">
        <title>Characterisation of a large novel phage-like plasmid in Salmonella enterica serovar Typhimurium.</title>
        <authorList>
            <person name="Octavia S."/>
            <person name="Sara J."/>
            <person name="Lan R."/>
        </authorList>
    </citation>
    <scope>NUCLEOTIDE SEQUENCE</scope>
    <source>
        <strain evidence="1">L946</strain>
        <plasmid evidence="1">pSTM_Phi</plasmid>
    </source>
</reference>